<dbReference type="KEGG" id="fwa:DCMF_18780"/>
<dbReference type="GO" id="GO:0006313">
    <property type="term" value="P:DNA transposition"/>
    <property type="evidence" value="ECO:0007669"/>
    <property type="project" value="InterPro"/>
</dbReference>
<dbReference type="GO" id="GO:0003677">
    <property type="term" value="F:DNA binding"/>
    <property type="evidence" value="ECO:0007669"/>
    <property type="project" value="InterPro"/>
</dbReference>
<accession>A0A3G1KVH7</accession>
<dbReference type="Pfam" id="PF01797">
    <property type="entry name" value="Y1_Tnp"/>
    <property type="match status" value="1"/>
</dbReference>
<sequence>MPRQSRKLSESKNYHVMIRGNEKKELFRNNEDKARFIAILKEKNEHNKYSIYAFCLMDNHVHLLINEGRDEISRIMKRINVSYVYYFNKKYNRTGHLFQDRFKSEIIETDSYLLAAARYIHRNPLKAGITQKISQYRWSSYPAYIHENDLMKNIVDTDMILGILSPDRQTAVQMFIEYTSQDTKDDFLEYQENDEKEKDIINEKNARIFINEYLRKKDLVLNDLKNKNNINHRDELICALKMRSNLSIRQLAEILNLDRNIIQRRK</sequence>
<dbReference type="InterPro" id="IPR002686">
    <property type="entry name" value="Transposase_17"/>
</dbReference>
<dbReference type="OrthoDB" id="9788881at2"/>
<dbReference type="PANTHER" id="PTHR34322">
    <property type="entry name" value="TRANSPOSASE, Y1_TNP DOMAIN-CONTAINING"/>
    <property type="match status" value="1"/>
</dbReference>
<evidence type="ECO:0000313" key="3">
    <source>
        <dbReference type="Proteomes" id="UP000323521"/>
    </source>
</evidence>
<dbReference type="EMBL" id="CP017634">
    <property type="protein sequence ID" value="ATW26523.1"/>
    <property type="molecule type" value="Genomic_DNA"/>
</dbReference>
<name>A0A3G1KVH7_FORW1</name>
<proteinExistence type="predicted"/>
<dbReference type="PANTHER" id="PTHR34322:SF2">
    <property type="entry name" value="TRANSPOSASE IS200-LIKE DOMAIN-CONTAINING PROTEIN"/>
    <property type="match status" value="1"/>
</dbReference>
<gene>
    <name evidence="2" type="ORF">DCMF_18780</name>
</gene>
<reference evidence="2 3" key="1">
    <citation type="submission" date="2016-10" db="EMBL/GenBank/DDBJ databases">
        <title>Complete Genome Sequence of Peptococcaceae strain DCMF.</title>
        <authorList>
            <person name="Edwards R.J."/>
            <person name="Holland S.I."/>
            <person name="Deshpande N.P."/>
            <person name="Wong Y.K."/>
            <person name="Ertan H."/>
            <person name="Manefield M."/>
            <person name="Russell T.L."/>
            <person name="Lee M.J."/>
        </authorList>
    </citation>
    <scope>NUCLEOTIDE SEQUENCE [LARGE SCALE GENOMIC DNA]</scope>
    <source>
        <strain evidence="2 3">DCMF</strain>
    </source>
</reference>
<keyword evidence="3" id="KW-1185">Reference proteome</keyword>
<dbReference type="AlphaFoldDB" id="A0A3G1KVH7"/>
<evidence type="ECO:0000259" key="1">
    <source>
        <dbReference type="SMART" id="SM01321"/>
    </source>
</evidence>
<dbReference type="SUPFAM" id="SSF143422">
    <property type="entry name" value="Transposase IS200-like"/>
    <property type="match status" value="1"/>
</dbReference>
<evidence type="ECO:0000313" key="2">
    <source>
        <dbReference type="EMBL" id="ATW26523.1"/>
    </source>
</evidence>
<dbReference type="InterPro" id="IPR036515">
    <property type="entry name" value="Transposase_17_sf"/>
</dbReference>
<feature type="domain" description="Transposase IS200-like" evidence="1">
    <location>
        <begin position="9"/>
        <end position="123"/>
    </location>
</feature>
<dbReference type="Proteomes" id="UP000323521">
    <property type="component" value="Chromosome"/>
</dbReference>
<dbReference type="RefSeq" id="WP_148135838.1">
    <property type="nucleotide sequence ID" value="NZ_CP017634.1"/>
</dbReference>
<dbReference type="GO" id="GO:0004803">
    <property type="term" value="F:transposase activity"/>
    <property type="evidence" value="ECO:0007669"/>
    <property type="project" value="InterPro"/>
</dbReference>
<protein>
    <submittedName>
        <fullName evidence="2">Transposase</fullName>
    </submittedName>
</protein>
<dbReference type="SMART" id="SM01321">
    <property type="entry name" value="Y1_Tnp"/>
    <property type="match status" value="1"/>
</dbReference>
<organism evidence="2 3">
    <name type="scientific">Formimonas warabiya</name>
    <dbReference type="NCBI Taxonomy" id="1761012"/>
    <lineage>
        <taxon>Bacteria</taxon>
        <taxon>Bacillati</taxon>
        <taxon>Bacillota</taxon>
        <taxon>Clostridia</taxon>
        <taxon>Eubacteriales</taxon>
        <taxon>Peptococcaceae</taxon>
        <taxon>Candidatus Formimonas</taxon>
    </lineage>
</organism>
<dbReference type="Gene3D" id="3.30.70.1290">
    <property type="entry name" value="Transposase IS200-like"/>
    <property type="match status" value="1"/>
</dbReference>